<dbReference type="Pfam" id="PF18335">
    <property type="entry name" value="SH3_13"/>
    <property type="match status" value="1"/>
</dbReference>
<dbReference type="Pfam" id="PF14490">
    <property type="entry name" value="HHH_RecD2"/>
    <property type="match status" value="1"/>
</dbReference>
<dbReference type="AlphaFoldDB" id="A0A073KIR1"/>
<keyword evidence="9" id="KW-1185">Reference proteome</keyword>
<feature type="domain" description="UvrD-like helicase C-terminal" evidence="4">
    <location>
        <begin position="676"/>
        <end position="723"/>
    </location>
</feature>
<evidence type="ECO:0000259" key="4">
    <source>
        <dbReference type="Pfam" id="PF13538"/>
    </source>
</evidence>
<dbReference type="PANTHER" id="PTHR43788:SF6">
    <property type="entry name" value="DNA HELICASE B"/>
    <property type="match status" value="1"/>
</dbReference>
<keyword evidence="3" id="KW-0413">Isomerase</keyword>
<dbReference type="Pfam" id="PF23139">
    <property type="entry name" value="OB_YrrC"/>
    <property type="match status" value="1"/>
</dbReference>
<evidence type="ECO:0000259" key="7">
    <source>
        <dbReference type="Pfam" id="PF23139"/>
    </source>
</evidence>
<comment type="catalytic activity">
    <reaction evidence="3">
        <text>ATP + H2O = ADP + phosphate + H(+)</text>
        <dbReference type="Rhea" id="RHEA:13065"/>
        <dbReference type="ChEBI" id="CHEBI:15377"/>
        <dbReference type="ChEBI" id="CHEBI:15378"/>
        <dbReference type="ChEBI" id="CHEBI:30616"/>
        <dbReference type="ChEBI" id="CHEBI:43474"/>
        <dbReference type="ChEBI" id="CHEBI:456216"/>
        <dbReference type="EC" id="5.6.2.3"/>
    </reaction>
</comment>
<dbReference type="GO" id="GO:0006310">
    <property type="term" value="P:DNA recombination"/>
    <property type="evidence" value="ECO:0007669"/>
    <property type="project" value="InterPro"/>
</dbReference>
<dbReference type="InterPro" id="IPR027417">
    <property type="entry name" value="P-loop_NTPase"/>
</dbReference>
<keyword evidence="3" id="KW-0378">Hydrolase</keyword>
<gene>
    <name evidence="3" type="primary">recD2</name>
    <name evidence="8" type="ORF">BAGA_03525</name>
</gene>
<dbReference type="Gene3D" id="2.30.30.940">
    <property type="match status" value="1"/>
</dbReference>
<protein>
    <recommendedName>
        <fullName evidence="3">ATP-dependent RecD2 DNA helicase</fullName>
        <ecNumber evidence="3">5.6.2.3</ecNumber>
    </recommendedName>
    <alternativeName>
        <fullName evidence="3">DNA 5'-3' helicase subunit RecD2</fullName>
    </alternativeName>
</protein>
<dbReference type="GO" id="GO:0016887">
    <property type="term" value="F:ATP hydrolysis activity"/>
    <property type="evidence" value="ECO:0007669"/>
    <property type="project" value="RHEA"/>
</dbReference>
<comment type="function">
    <text evidence="3">DNA-dependent ATPase and ATP-dependent 5'-3' DNA helicase. Has no activity on blunt DNA or DNA with 3'-overhangs, requires at least 10 bases of 5'-ssDNA for helicase activity.</text>
</comment>
<evidence type="ECO:0000313" key="9">
    <source>
        <dbReference type="Proteomes" id="UP000027778"/>
    </source>
</evidence>
<dbReference type="Proteomes" id="UP000027778">
    <property type="component" value="Unassembled WGS sequence"/>
</dbReference>
<dbReference type="InterPro" id="IPR055446">
    <property type="entry name" value="RecD2_N_OB"/>
</dbReference>
<evidence type="ECO:0000259" key="5">
    <source>
        <dbReference type="Pfam" id="PF14490"/>
    </source>
</evidence>
<sequence length="778" mass="87262">MGNQHAMDLFEEEKKFIKAQVIHTIFHNEENLYSVVSMKIIETNETYDEKKVMINGHFPRMHEDEVFTLTGHFKDHPKYGKQYLVETFKKELPQTKTGMVQYLASDLFKGIGKRTAEKIVDHLGEHAISKIMDDPAALEGVVNKQKAQEIYDTIIEHQGLEKVMSFLNGYGFGTKLSIKIYQQYKEMTLEVIRNNPYQLIEEVDGIGFGRADDIGRALGISGNHNDRVRAGCFYSLENVSLQEGHVYMEKDQLVRETVSLLNNQDGVVTEEDILQCVEMMQGEGKVIIEENRIYLASLFYSEKGVVKSIRRLMNQEETPSFPEAEVLLTLGEIEEQLKVQYAPLQQEAIQTALHKPMMLLTGGPGTGKTTVIKGIVEMYASLHGLSLNPKDYSDDNPFPILLTAPTGRAAKRMSESTGLPACTIHRLLGWTPEGAFQRNETDPVQGKLLIIDEFSMVDIWLANQLFKSLPTNIQVIVVGDEDQLPSVGPGQVLKDLLDAGAIPTVKLTEIYRQAEGSSVIQLAHAIKKGTLPSDLAQNKKDRSFIGCAGTQIVEVVKQVCENAKTKGFSARDVQVLAPMYRGPAGINVLNEALQEVFNPKKEKSREIAYGDVVYRTGDKVLQLVNQPESQVFNGDIGEIVSVFYAKENVEKQDMVVVSFDGIEVTYIKPDLNQITHAYCCSIHKSQGSEFPIVIMPIVKSYYRMLRRNLIYTGITRSKKFLIICGEESAFQSGVNRLDDAMRQTTLAGRLQESEGEVQLVTIDGEEMDVENISPYDFM</sequence>
<comment type="caution">
    <text evidence="8">The sequence shown here is derived from an EMBL/GenBank/DDBJ whole genome shotgun (WGS) entry which is preliminary data.</text>
</comment>
<reference evidence="8 9" key="1">
    <citation type="submission" date="2014-06" db="EMBL/GenBank/DDBJ databases">
        <title>Draft genome sequence of Bacillus gaemokensis JCM 15801 (MCCC 1A00707).</title>
        <authorList>
            <person name="Lai Q."/>
            <person name="Liu Y."/>
            <person name="Shao Z."/>
        </authorList>
    </citation>
    <scope>NUCLEOTIDE SEQUENCE [LARGE SCALE GENOMIC DNA]</scope>
    <source>
        <strain evidence="8 9">JCM 15801</strain>
    </source>
</reference>
<evidence type="ECO:0000256" key="2">
    <source>
        <dbReference type="ARBA" id="ARBA00022840"/>
    </source>
</evidence>
<proteinExistence type="inferred from homology"/>
<evidence type="ECO:0000256" key="3">
    <source>
        <dbReference type="HAMAP-Rule" id="MF_01488"/>
    </source>
</evidence>
<dbReference type="HAMAP" id="MF_01488">
    <property type="entry name" value="RecD2"/>
    <property type="match status" value="1"/>
</dbReference>
<feature type="domain" description="ATP-dependent RecD2 DNA helicase-like helix-hairpin-helix" evidence="5">
    <location>
        <begin position="156"/>
        <end position="247"/>
    </location>
</feature>
<keyword evidence="1 3" id="KW-0547">Nucleotide-binding</keyword>
<keyword evidence="2 3" id="KW-0067">ATP-binding</keyword>
<feature type="binding site" evidence="3">
    <location>
        <begin position="365"/>
        <end position="369"/>
    </location>
    <ligand>
        <name>ATP</name>
        <dbReference type="ChEBI" id="CHEBI:30616"/>
    </ligand>
</feature>
<accession>A0A073KIR1</accession>
<keyword evidence="3" id="KW-0347">Helicase</keyword>
<dbReference type="GO" id="GO:0005524">
    <property type="term" value="F:ATP binding"/>
    <property type="evidence" value="ECO:0007669"/>
    <property type="project" value="UniProtKB-UniRule"/>
</dbReference>
<dbReference type="InterPro" id="IPR027785">
    <property type="entry name" value="UvrD-like_helicase_C"/>
</dbReference>
<keyword evidence="3" id="KW-0238">DNA-binding</keyword>
<dbReference type="FunFam" id="2.30.30.940:FF:000002">
    <property type="entry name" value="ATP-dependent RecD-like DNA helicase"/>
    <property type="match status" value="1"/>
</dbReference>
<dbReference type="InterPro" id="IPR006345">
    <property type="entry name" value="RecD2"/>
</dbReference>
<dbReference type="CDD" id="cd18809">
    <property type="entry name" value="SF1_C_RecD"/>
    <property type="match status" value="1"/>
</dbReference>
<dbReference type="PANTHER" id="PTHR43788">
    <property type="entry name" value="DNA2/NAM7 HELICASE FAMILY MEMBER"/>
    <property type="match status" value="1"/>
</dbReference>
<name>A0A073KIR1_9BACI</name>
<dbReference type="EC" id="5.6.2.3" evidence="3"/>
<dbReference type="Pfam" id="PF13538">
    <property type="entry name" value="UvrD_C_2"/>
    <property type="match status" value="1"/>
</dbReference>
<dbReference type="RefSeq" id="WP_033672685.1">
    <property type="nucleotide sequence ID" value="NZ_JOTM01000001.1"/>
</dbReference>
<dbReference type="GO" id="GO:0003677">
    <property type="term" value="F:DNA binding"/>
    <property type="evidence" value="ECO:0007669"/>
    <property type="project" value="UniProtKB-UniRule"/>
</dbReference>
<dbReference type="CDD" id="cd17933">
    <property type="entry name" value="DEXSc_RecD-like"/>
    <property type="match status" value="1"/>
</dbReference>
<evidence type="ECO:0000259" key="6">
    <source>
        <dbReference type="Pfam" id="PF18335"/>
    </source>
</evidence>
<dbReference type="NCBIfam" id="TIGR01448">
    <property type="entry name" value="recD_rel"/>
    <property type="match status" value="1"/>
</dbReference>
<evidence type="ECO:0000256" key="1">
    <source>
        <dbReference type="ARBA" id="ARBA00022741"/>
    </source>
</evidence>
<dbReference type="Pfam" id="PF13245">
    <property type="entry name" value="AAA_19"/>
    <property type="match status" value="1"/>
</dbReference>
<feature type="domain" description="ATP-dependent RecD2 DNA helicase OB-fold" evidence="7">
    <location>
        <begin position="15"/>
        <end position="93"/>
    </location>
</feature>
<evidence type="ECO:0000313" key="8">
    <source>
        <dbReference type="EMBL" id="KEK26322.1"/>
    </source>
</evidence>
<dbReference type="OrthoDB" id="9803432at2"/>
<dbReference type="GO" id="GO:0009338">
    <property type="term" value="C:exodeoxyribonuclease V complex"/>
    <property type="evidence" value="ECO:0007669"/>
    <property type="project" value="TreeGrafter"/>
</dbReference>
<dbReference type="InterPro" id="IPR029493">
    <property type="entry name" value="RecD2-like_HHH"/>
</dbReference>
<dbReference type="GO" id="GO:0017116">
    <property type="term" value="F:single-stranded DNA helicase activity"/>
    <property type="evidence" value="ECO:0007669"/>
    <property type="project" value="TreeGrafter"/>
</dbReference>
<dbReference type="eggNOG" id="COG0507">
    <property type="taxonomic scope" value="Bacteria"/>
</dbReference>
<dbReference type="SUPFAM" id="SSF52540">
    <property type="entry name" value="P-loop containing nucleoside triphosphate hydrolases"/>
    <property type="match status" value="1"/>
</dbReference>
<dbReference type="GO" id="GO:0043139">
    <property type="term" value="F:5'-3' DNA helicase activity"/>
    <property type="evidence" value="ECO:0007669"/>
    <property type="project" value="UniProtKB-UniRule"/>
</dbReference>
<dbReference type="Gene3D" id="1.10.10.2220">
    <property type="match status" value="1"/>
</dbReference>
<comment type="similarity">
    <text evidence="3">Belongs to the RecD family. RecD2 subfamily.</text>
</comment>
<dbReference type="STRING" id="574375.AZF08_03575"/>
<dbReference type="InterPro" id="IPR050534">
    <property type="entry name" value="Coronavir_polyprotein_1ab"/>
</dbReference>
<dbReference type="Gene3D" id="3.40.50.300">
    <property type="entry name" value="P-loop containing nucleotide triphosphate hydrolases"/>
    <property type="match status" value="2"/>
</dbReference>
<organism evidence="8 9">
    <name type="scientific">Bacillus gaemokensis</name>
    <dbReference type="NCBI Taxonomy" id="574375"/>
    <lineage>
        <taxon>Bacteria</taxon>
        <taxon>Bacillati</taxon>
        <taxon>Bacillota</taxon>
        <taxon>Bacilli</taxon>
        <taxon>Bacillales</taxon>
        <taxon>Bacillaceae</taxon>
        <taxon>Bacillus</taxon>
        <taxon>Bacillus cereus group</taxon>
    </lineage>
</organism>
<dbReference type="InterPro" id="IPR041451">
    <property type="entry name" value="RecD2_SH13"/>
</dbReference>
<dbReference type="EMBL" id="JOTM01000001">
    <property type="protein sequence ID" value="KEK26322.1"/>
    <property type="molecule type" value="Genomic_DNA"/>
</dbReference>
<feature type="domain" description="ATP-dependent RecD2 DNA helicase SH3" evidence="6">
    <location>
        <begin position="589"/>
        <end position="659"/>
    </location>
</feature>